<dbReference type="CDD" id="cd11344">
    <property type="entry name" value="AmyAc_GlgE_like"/>
    <property type="match status" value="1"/>
</dbReference>
<accession>A0ABX7PXK4</accession>
<dbReference type="Pfam" id="PF21702">
    <property type="entry name" value="GLGE_C"/>
    <property type="match status" value="1"/>
</dbReference>
<evidence type="ECO:0000259" key="5">
    <source>
        <dbReference type="Pfam" id="PF11896"/>
    </source>
</evidence>
<feature type="domain" description="Alpha-1,4-glucan:maltose-1-phosphate maltosyltransferase" evidence="5">
    <location>
        <begin position="21"/>
        <end position="203"/>
    </location>
</feature>
<organism evidence="7 8">
    <name type="scientific">Candidatus Methylacidiphilum infernorum</name>
    <dbReference type="NCBI Taxonomy" id="511746"/>
    <lineage>
        <taxon>Bacteria</taxon>
        <taxon>Pseudomonadati</taxon>
        <taxon>Verrucomicrobiota</taxon>
        <taxon>Methylacidiphilae</taxon>
        <taxon>Methylacidiphilales</taxon>
        <taxon>Methylacidiphilaceae</taxon>
        <taxon>Methylacidiphilum (ex Ratnadevi et al. 2023)</taxon>
    </lineage>
</organism>
<dbReference type="SUPFAM" id="SSF51445">
    <property type="entry name" value="(Trans)glycosidases"/>
    <property type="match status" value="1"/>
</dbReference>
<feature type="active site" description="Nucleophile" evidence="4">
    <location>
        <position position="392"/>
    </location>
</feature>
<feature type="binding site" evidence="4">
    <location>
        <position position="356"/>
    </location>
    <ligand>
        <name>alpha-maltose 1-phosphate</name>
        <dbReference type="ChEBI" id="CHEBI:63576"/>
    </ligand>
</feature>
<comment type="similarity">
    <text evidence="4">Belongs to the glycosyl hydrolase 13 family. GlgE subfamily.</text>
</comment>
<evidence type="ECO:0000313" key="7">
    <source>
        <dbReference type="EMBL" id="QSR87449.1"/>
    </source>
</evidence>
<dbReference type="PANTHER" id="PTHR47786">
    <property type="entry name" value="ALPHA-1,4-GLUCAN:MALTOSE-1-PHOSPHATE MALTOSYLTRANSFERASE"/>
    <property type="match status" value="1"/>
</dbReference>
<evidence type="ECO:0000256" key="1">
    <source>
        <dbReference type="ARBA" id="ARBA00022676"/>
    </source>
</evidence>
<dbReference type="Gene3D" id="2.60.40.10">
    <property type="entry name" value="Immunoglobulins"/>
    <property type="match status" value="1"/>
</dbReference>
<dbReference type="PANTHER" id="PTHR47786:SF2">
    <property type="entry name" value="GLYCOSYL HYDROLASE FAMILY 13 CATALYTIC DOMAIN-CONTAINING PROTEIN"/>
    <property type="match status" value="1"/>
</dbReference>
<dbReference type="InterPro" id="IPR017853">
    <property type="entry name" value="GH"/>
</dbReference>
<comment type="catalytic activity">
    <reaction evidence="4">
        <text>alpha-maltose 1-phosphate + [(1-&gt;4)-alpha-D-glucosyl](n) = [(1-&gt;4)-alpha-D-glucosyl](n+2) + phosphate</text>
        <dbReference type="Rhea" id="RHEA:42692"/>
        <dbReference type="Rhea" id="RHEA-COMP:9584"/>
        <dbReference type="Rhea" id="RHEA-COMP:10183"/>
        <dbReference type="ChEBI" id="CHEBI:15444"/>
        <dbReference type="ChEBI" id="CHEBI:43474"/>
        <dbReference type="ChEBI" id="CHEBI:63576"/>
        <dbReference type="EC" id="2.4.99.16"/>
    </reaction>
</comment>
<dbReference type="InterPro" id="IPR049171">
    <property type="entry name" value="GLGE_C"/>
</dbReference>
<dbReference type="InterPro" id="IPR021828">
    <property type="entry name" value="GlgE_dom_N/S"/>
</dbReference>
<evidence type="ECO:0000313" key="8">
    <source>
        <dbReference type="Proteomes" id="UP000663088"/>
    </source>
</evidence>
<dbReference type="HAMAP" id="MF_02124">
    <property type="entry name" value="GlgE"/>
    <property type="match status" value="1"/>
</dbReference>
<sequence>MKMPSFGYEVKKSFLPVDGRKRIVIERIFPSVDCSDFPLKRVIGQTMVVRAYVFADGHERISVHLAYRHIADSQWTEIPMGELGNDEWEASFPLEKLGIYEVKIIGWIDHFQNWLEKLHKLAENDKDIAVELAIGIGLLEKNWAFSRSQELKDWIDRLKDERLSLHQRLQLIKNPYLEELVQKNPDRSLSVESNSPLYIFVERSKAQFSSWYEFFPRSWSTVPGKHGTFKECERLLPDIAAMGFDVVYLPPIHPIGKKARKGKNNALIASPEDVGSPWAIGSAEGGHKSIHPSLGSLEDFRHFVKKAAEYGIEVALDIAFQCSPDHPYLLEHPAWFKWRPDGTVQYAENPPKKYEDIVPFDFETEDWQALWEELKSIFVFWINQGVKIFRVDNPHTKPLAFWRWVIWEIKRDYPDTLFLSEAFTRPKLLYGLAKRGFSQSYTYFTWRSEASEIKAYMEELTSPPVVEFFRPNFWPNTPDILASYLQYAPPSVFKMRHVLAATLSSNYGIYGPAFELCVNIPLEPGKEEYKDSEKYEIKTWDWNAPGNIKEFIAKVNHIRKLHPSLQRTENIRFIQGDNPRLLAYVKELPGHGDPLLIVVNMSRNTETGWIHFQPESVGLDPSKPYQLTDLLADVTYTWHGEWNFVKLDPEACPAHLFQLSQDGSFSP</sequence>
<comment type="subunit">
    <text evidence="4">Homodimer.</text>
</comment>
<keyword evidence="1 4" id="KW-0328">Glycosyltransferase</keyword>
<dbReference type="Gene3D" id="1.20.58.80">
    <property type="entry name" value="Phosphotransferase system, lactose/cellobiose-type IIA subunit"/>
    <property type="match status" value="1"/>
</dbReference>
<gene>
    <name evidence="4" type="primary">glgE</name>
    <name evidence="7" type="ORF">EM20IM_03740</name>
</gene>
<keyword evidence="2 4" id="KW-0808">Transferase</keyword>
<feature type="binding site" evidence="4">
    <location>
        <position position="261"/>
    </location>
    <ligand>
        <name>alpha-maltose 1-phosphate</name>
        <dbReference type="ChEBI" id="CHEBI:63576"/>
    </ligand>
</feature>
<feature type="site" description="Transition state stabilizer" evidence="4">
    <location>
        <position position="479"/>
    </location>
</feature>
<feature type="active site" description="Proton donor" evidence="4">
    <location>
        <position position="421"/>
    </location>
</feature>
<dbReference type="Gene3D" id="2.60.40.1180">
    <property type="entry name" value="Golgi alpha-mannosidase II"/>
    <property type="match status" value="1"/>
</dbReference>
<keyword evidence="8" id="KW-1185">Reference proteome</keyword>
<evidence type="ECO:0000259" key="6">
    <source>
        <dbReference type="Pfam" id="PF21702"/>
    </source>
</evidence>
<dbReference type="EMBL" id="CP065956">
    <property type="protein sequence ID" value="QSR87449.1"/>
    <property type="molecule type" value="Genomic_DNA"/>
</dbReference>
<dbReference type="EC" id="2.4.99.16" evidence="4"/>
<evidence type="ECO:0000256" key="4">
    <source>
        <dbReference type="HAMAP-Rule" id="MF_02124"/>
    </source>
</evidence>
<feature type="domain" description="Alpha-1,4-glucan:maltose-1-phosphate maltosyltransferase C-terminal" evidence="6">
    <location>
        <begin position="573"/>
        <end position="659"/>
    </location>
</feature>
<evidence type="ECO:0000256" key="2">
    <source>
        <dbReference type="ARBA" id="ARBA00022679"/>
    </source>
</evidence>
<protein>
    <recommendedName>
        <fullName evidence="4">Alpha-1,4-glucan:maltose-1-phosphate maltosyltransferase</fullName>
        <shortName evidence="4">GMPMT</shortName>
        <ecNumber evidence="4">2.4.99.16</ecNumber>
    </recommendedName>
    <alternativeName>
        <fullName evidence="4">(1-&gt;4)-alpha-D-glucan:maltose-1-phosphate alpha-D-maltosyltransferase</fullName>
    </alternativeName>
</protein>
<dbReference type="RefSeq" id="WP_206847896.1">
    <property type="nucleotide sequence ID" value="NZ_CP065956.1"/>
</dbReference>
<feature type="binding site" evidence="4">
    <location>
        <begin position="534"/>
        <end position="535"/>
    </location>
    <ligand>
        <name>alpha-maltose 1-phosphate</name>
        <dbReference type="ChEBI" id="CHEBI:63576"/>
    </ligand>
</feature>
<dbReference type="Proteomes" id="UP000663088">
    <property type="component" value="Chromosome"/>
</dbReference>
<comment type="function">
    <text evidence="4">Maltosyltransferase that uses maltose 1-phosphate (M1P) as the sugar donor to elongate linear or branched alpha-(1-&gt;4)-glucans. Is involved in a branched alpha-glucan biosynthetic pathway from trehalose, together with TreS, Mak and GlgB.</text>
</comment>
<feature type="binding site" evidence="4">
    <location>
        <position position="393"/>
    </location>
    <ligand>
        <name>alpha-maltose 1-phosphate</name>
        <dbReference type="ChEBI" id="CHEBI:63576"/>
    </ligand>
</feature>
<reference evidence="7 8" key="1">
    <citation type="submission" date="2020-12" db="EMBL/GenBank/DDBJ databases">
        <authorList>
            <person name="Awala S.I."/>
            <person name="Gwak J.-H."/>
            <person name="Kim S.-J."/>
            <person name="Rhee S.-K."/>
        </authorList>
    </citation>
    <scope>NUCLEOTIDE SEQUENCE [LARGE SCALE GENOMIC DNA]</scope>
    <source>
        <strain evidence="7 8">IT5</strain>
    </source>
</reference>
<dbReference type="InterPro" id="IPR013780">
    <property type="entry name" value="Glyco_hydro_b"/>
</dbReference>
<dbReference type="Gene3D" id="3.20.20.80">
    <property type="entry name" value="Glycosidases"/>
    <property type="match status" value="1"/>
</dbReference>
<keyword evidence="3 4" id="KW-0119">Carbohydrate metabolism</keyword>
<dbReference type="InterPro" id="IPR026585">
    <property type="entry name" value="GlgE"/>
</dbReference>
<name>A0ABX7PXK4_9BACT</name>
<dbReference type="InterPro" id="IPR013783">
    <property type="entry name" value="Ig-like_fold"/>
</dbReference>
<proteinExistence type="inferred from homology"/>
<evidence type="ECO:0000256" key="3">
    <source>
        <dbReference type="ARBA" id="ARBA00023277"/>
    </source>
</evidence>
<dbReference type="Pfam" id="PF11896">
    <property type="entry name" value="GlgE_dom_N_S"/>
    <property type="match status" value="1"/>
</dbReference>
<feature type="binding site" evidence="4">
    <location>
        <position position="321"/>
    </location>
    <ligand>
        <name>alpha-maltose 1-phosphate</name>
        <dbReference type="ChEBI" id="CHEBI:63576"/>
    </ligand>
</feature>